<feature type="chain" id="PRO_5045563516" evidence="3">
    <location>
        <begin position="23"/>
        <end position="491"/>
    </location>
</feature>
<dbReference type="RefSeq" id="WP_255915087.1">
    <property type="nucleotide sequence ID" value="NZ_JANFQO010000013.1"/>
</dbReference>
<name>A0ABT1QUF5_9GAMM</name>
<comment type="subcellular location">
    <subcellularLocation>
        <location evidence="1">Membrane</location>
    </subcellularLocation>
</comment>
<sequence length="491" mass="52842">MSRLRQCGLRAALALSVSFAAAAIAGPGATLPDTPDGKLGAALIAHVNSDSPEQIRNWAPTILSPEMDAAAQAGFATSLADAVRDSGGVELTEAHEQRGMLVLTVKAQRGGRVAVFLLRSDAAHPGRLAQAELVPMDDPSLYADWPKTALSRDELKRLVNATLDKLVRANDFSGCLSVADGSETVIDECRGLAERRFGVPVDRQTRFHIGSMGKMFTAVAIAQLVDAGKLSWQDTLAQRVPEYPDQEAAKQITVWQLLHHTAGLGDFFVPEFFQQREKFVNPADYLDLIARQPKAGEPGKDWNYSNAGYVLLGRIVENVSHENYFDYIRRHVFAPAGMTSSGFDTLDDIVPKLAVGYFRAGVFSTEWKADWMKVPFKGSPAGGSYSNTADLLRFARALRAGKLVKPATLAKMFDDAVPAGPGAYAAGFGDRLSRGNHIRGHSGGIEGTDANLAMVWERNADVAVTSNQGPGQAWLLAERIADLLAAEGAKP</sequence>
<dbReference type="Pfam" id="PF00144">
    <property type="entry name" value="Beta-lactamase"/>
    <property type="match status" value="1"/>
</dbReference>
<evidence type="ECO:0000256" key="2">
    <source>
        <dbReference type="ARBA" id="ARBA00023136"/>
    </source>
</evidence>
<organism evidence="5 6">
    <name type="scientific">Tahibacter harae</name>
    <dbReference type="NCBI Taxonomy" id="2963937"/>
    <lineage>
        <taxon>Bacteria</taxon>
        <taxon>Pseudomonadati</taxon>
        <taxon>Pseudomonadota</taxon>
        <taxon>Gammaproteobacteria</taxon>
        <taxon>Lysobacterales</taxon>
        <taxon>Rhodanobacteraceae</taxon>
        <taxon>Tahibacter</taxon>
    </lineage>
</organism>
<evidence type="ECO:0000259" key="4">
    <source>
        <dbReference type="Pfam" id="PF00144"/>
    </source>
</evidence>
<dbReference type="InterPro" id="IPR001466">
    <property type="entry name" value="Beta-lactam-related"/>
</dbReference>
<dbReference type="Proteomes" id="UP001165498">
    <property type="component" value="Unassembled WGS sequence"/>
</dbReference>
<accession>A0ABT1QUF5</accession>
<keyword evidence="3" id="KW-0732">Signal</keyword>
<dbReference type="PANTHER" id="PTHR46825:SF11">
    <property type="entry name" value="PENICILLIN-BINDING PROTEIN 4"/>
    <property type="match status" value="1"/>
</dbReference>
<dbReference type="EMBL" id="JANFQO010000013">
    <property type="protein sequence ID" value="MCQ4165896.1"/>
    <property type="molecule type" value="Genomic_DNA"/>
</dbReference>
<protein>
    <submittedName>
        <fullName evidence="5">Beta-lactamase family protein</fullName>
    </submittedName>
</protein>
<keyword evidence="6" id="KW-1185">Reference proteome</keyword>
<feature type="domain" description="Beta-lactamase-related" evidence="4">
    <location>
        <begin position="172"/>
        <end position="472"/>
    </location>
</feature>
<keyword evidence="2" id="KW-0472">Membrane</keyword>
<evidence type="ECO:0000256" key="1">
    <source>
        <dbReference type="ARBA" id="ARBA00004370"/>
    </source>
</evidence>
<comment type="caution">
    <text evidence="5">The sequence shown here is derived from an EMBL/GenBank/DDBJ whole genome shotgun (WGS) entry which is preliminary data.</text>
</comment>
<proteinExistence type="predicted"/>
<dbReference type="InterPro" id="IPR012338">
    <property type="entry name" value="Beta-lactam/transpept-like"/>
</dbReference>
<dbReference type="InterPro" id="IPR050491">
    <property type="entry name" value="AmpC-like"/>
</dbReference>
<evidence type="ECO:0000313" key="6">
    <source>
        <dbReference type="Proteomes" id="UP001165498"/>
    </source>
</evidence>
<evidence type="ECO:0000256" key="3">
    <source>
        <dbReference type="SAM" id="SignalP"/>
    </source>
</evidence>
<gene>
    <name evidence="5" type="ORF">NM961_14340</name>
</gene>
<dbReference type="SUPFAM" id="SSF56601">
    <property type="entry name" value="beta-lactamase/transpeptidase-like"/>
    <property type="match status" value="1"/>
</dbReference>
<dbReference type="Gene3D" id="3.40.710.10">
    <property type="entry name" value="DD-peptidase/beta-lactamase superfamily"/>
    <property type="match status" value="1"/>
</dbReference>
<reference evidence="5" key="1">
    <citation type="submission" date="2022-07" db="EMBL/GenBank/DDBJ databases">
        <title>Tahibacter sp., a new gammaproteobacterium isolated from the silt sample collected at pig farm.</title>
        <authorList>
            <person name="Chen H."/>
        </authorList>
    </citation>
    <scope>NUCLEOTIDE SEQUENCE</scope>
    <source>
        <strain evidence="5">P2K</strain>
    </source>
</reference>
<feature type="signal peptide" evidence="3">
    <location>
        <begin position="1"/>
        <end position="22"/>
    </location>
</feature>
<dbReference type="PANTHER" id="PTHR46825">
    <property type="entry name" value="D-ALANYL-D-ALANINE-CARBOXYPEPTIDASE/ENDOPEPTIDASE AMPH"/>
    <property type="match status" value="1"/>
</dbReference>
<evidence type="ECO:0000313" key="5">
    <source>
        <dbReference type="EMBL" id="MCQ4165896.1"/>
    </source>
</evidence>